<dbReference type="RefSeq" id="WP_201638472.1">
    <property type="nucleotide sequence ID" value="NZ_JAEQNB010000015.1"/>
</dbReference>
<dbReference type="Pfam" id="PF09661">
    <property type="entry name" value="DUF2398"/>
    <property type="match status" value="1"/>
</dbReference>
<dbReference type="Proteomes" id="UP000602284">
    <property type="component" value="Unassembled WGS sequence"/>
</dbReference>
<evidence type="ECO:0000313" key="2">
    <source>
        <dbReference type="Proteomes" id="UP000602284"/>
    </source>
</evidence>
<reference evidence="1 2" key="1">
    <citation type="submission" date="2021-01" db="EMBL/GenBank/DDBJ databases">
        <title>Tumebacillus sp. strain ITR2 16S ribosomal RNA gene Genome sequencing and assembly.</title>
        <authorList>
            <person name="Kang M."/>
        </authorList>
    </citation>
    <scope>NUCLEOTIDE SEQUENCE [LARGE SCALE GENOMIC DNA]</scope>
    <source>
        <strain evidence="1 2">ITR2</strain>
    </source>
</reference>
<proteinExistence type="predicted"/>
<dbReference type="InterPro" id="IPR013494">
    <property type="entry name" value="CHP02678"/>
</dbReference>
<organism evidence="1 2">
    <name type="scientific">Tumebacillus amylolyticus</name>
    <dbReference type="NCBI Taxonomy" id="2801339"/>
    <lineage>
        <taxon>Bacteria</taxon>
        <taxon>Bacillati</taxon>
        <taxon>Bacillota</taxon>
        <taxon>Bacilli</taxon>
        <taxon>Bacillales</taxon>
        <taxon>Alicyclobacillaceae</taxon>
        <taxon>Tumebacillus</taxon>
    </lineage>
</organism>
<accession>A0ABS1JGS8</accession>
<evidence type="ECO:0000313" key="1">
    <source>
        <dbReference type="EMBL" id="MBL0389481.1"/>
    </source>
</evidence>
<sequence>MSESSRTQSFKDEEKAAERKRLARVLLNRPWVRKADDPELFRTLRLHYEPLREWFQHACGFPLLMTRELIKLEKVPGVAKPWMGVVEFKQPLDYALFTFCLWFLQNKGEMEQFVLSELIDSVKLKMQEEGTPLEMTHTPHRQSLKRALKKLRDLKILIVVDGDEEDWARSKEGTRNILYECSTLTSYVLRRFPQDISALTEFRQLGEGMYPEGNEGDVSRRRHTVFRRLLQEPAVLDHHWQPDELQYVRIQRSYILEQIGKHVGLEGKRYREGLLFYHLSPKGEMDLFPTAESITDLVLLLANEVRTQLKEKEDLQITQADLESMLLDLRETYGSCWSKQDREAKIGELAQQLLGHLEAWGLAERVDPNWIRLSSVLGRFSGSYKLGGDER</sequence>
<gene>
    <name evidence="1" type="ORF">JJB07_23320</name>
</gene>
<dbReference type="EMBL" id="JAEQNB010000015">
    <property type="protein sequence ID" value="MBL0389481.1"/>
    <property type="molecule type" value="Genomic_DNA"/>
</dbReference>
<name>A0ABS1JGS8_9BACL</name>
<dbReference type="NCBIfam" id="TIGR02678">
    <property type="entry name" value="TIGR02678 family protein"/>
    <property type="match status" value="1"/>
</dbReference>
<comment type="caution">
    <text evidence="1">The sequence shown here is derived from an EMBL/GenBank/DDBJ whole genome shotgun (WGS) entry which is preliminary data.</text>
</comment>
<protein>
    <submittedName>
        <fullName evidence="1">TIGR02678 family protein</fullName>
    </submittedName>
</protein>
<keyword evidence="2" id="KW-1185">Reference proteome</keyword>